<accession>A0ABW3JJH3</accession>
<dbReference type="SUPFAM" id="SSF55729">
    <property type="entry name" value="Acyl-CoA N-acyltransferases (Nat)"/>
    <property type="match status" value="1"/>
</dbReference>
<dbReference type="Gene3D" id="3.40.630.30">
    <property type="match status" value="1"/>
</dbReference>
<name>A0ABW3JJH3_9FLAO</name>
<dbReference type="PANTHER" id="PTHR43617:SF33">
    <property type="entry name" value="SPORE COAT POLYSACCHARIDE BIOSYNTHESIS PROTEIN SPSD"/>
    <property type="match status" value="1"/>
</dbReference>
<dbReference type="CDD" id="cd04301">
    <property type="entry name" value="NAT_SF"/>
    <property type="match status" value="1"/>
</dbReference>
<reference evidence="3" key="1">
    <citation type="journal article" date="2019" name="Int. J. Syst. Evol. Microbiol.">
        <title>The Global Catalogue of Microorganisms (GCM) 10K type strain sequencing project: providing services to taxonomists for standard genome sequencing and annotation.</title>
        <authorList>
            <consortium name="The Broad Institute Genomics Platform"/>
            <consortium name="The Broad Institute Genome Sequencing Center for Infectious Disease"/>
            <person name="Wu L."/>
            <person name="Ma J."/>
        </authorList>
    </citation>
    <scope>NUCLEOTIDE SEQUENCE [LARGE SCALE GENOMIC DNA]</scope>
    <source>
        <strain evidence="3">CCUG 62414</strain>
    </source>
</reference>
<proteinExistence type="predicted"/>
<sequence length="177" mass="20643">MNLSITLCNLSHLEALVEISRNTFINAFEKDNNPVDFLAYVNNAFSEDSIKKELLNPNMSFYFLYLDNQLVGYFKLNEKEAQTENLKAASIELERIYVISTFQGKKIGEFMINQAITISIEKNAAFLWLGVWEKNVNAIRFYERIGFKKFGSHNFYIGADKQIDLLYKLDLKQKERQ</sequence>
<keyword evidence="2" id="KW-0012">Acyltransferase</keyword>
<protein>
    <submittedName>
        <fullName evidence="2">GNAT family N-acetyltransferase</fullName>
        <ecNumber evidence="2">2.3.1.-</ecNumber>
    </submittedName>
</protein>
<dbReference type="GO" id="GO:0016746">
    <property type="term" value="F:acyltransferase activity"/>
    <property type="evidence" value="ECO:0007669"/>
    <property type="project" value="UniProtKB-KW"/>
</dbReference>
<evidence type="ECO:0000313" key="2">
    <source>
        <dbReference type="EMBL" id="MFD0990236.1"/>
    </source>
</evidence>
<dbReference type="EC" id="2.3.1.-" evidence="2"/>
<dbReference type="InterPro" id="IPR016181">
    <property type="entry name" value="Acyl_CoA_acyltransferase"/>
</dbReference>
<dbReference type="InterPro" id="IPR050276">
    <property type="entry name" value="MshD_Acetyltransferase"/>
</dbReference>
<evidence type="ECO:0000259" key="1">
    <source>
        <dbReference type="PROSITE" id="PS51186"/>
    </source>
</evidence>
<dbReference type="InterPro" id="IPR000182">
    <property type="entry name" value="GNAT_dom"/>
</dbReference>
<feature type="domain" description="N-acetyltransferase" evidence="1">
    <location>
        <begin position="3"/>
        <end position="172"/>
    </location>
</feature>
<gene>
    <name evidence="2" type="ORF">ACFQ1R_09020</name>
</gene>
<keyword evidence="3" id="KW-1185">Reference proteome</keyword>
<keyword evidence="2" id="KW-0808">Transferase</keyword>
<organism evidence="2 3">
    <name type="scientific">Mariniflexile jejuense</name>
    <dbReference type="NCBI Taxonomy" id="1173582"/>
    <lineage>
        <taxon>Bacteria</taxon>
        <taxon>Pseudomonadati</taxon>
        <taxon>Bacteroidota</taxon>
        <taxon>Flavobacteriia</taxon>
        <taxon>Flavobacteriales</taxon>
        <taxon>Flavobacteriaceae</taxon>
        <taxon>Mariniflexile</taxon>
    </lineage>
</organism>
<dbReference type="EMBL" id="JBHTJI010000001">
    <property type="protein sequence ID" value="MFD0990236.1"/>
    <property type="molecule type" value="Genomic_DNA"/>
</dbReference>
<evidence type="ECO:0000313" key="3">
    <source>
        <dbReference type="Proteomes" id="UP001597061"/>
    </source>
</evidence>
<comment type="caution">
    <text evidence="2">The sequence shown here is derived from an EMBL/GenBank/DDBJ whole genome shotgun (WGS) entry which is preliminary data.</text>
</comment>
<dbReference type="RefSeq" id="WP_379925829.1">
    <property type="nucleotide sequence ID" value="NZ_JBHTJI010000001.1"/>
</dbReference>
<dbReference type="PROSITE" id="PS51186">
    <property type="entry name" value="GNAT"/>
    <property type="match status" value="1"/>
</dbReference>
<dbReference type="PANTHER" id="PTHR43617">
    <property type="entry name" value="L-AMINO ACID N-ACETYLTRANSFERASE"/>
    <property type="match status" value="1"/>
</dbReference>
<dbReference type="Proteomes" id="UP001597061">
    <property type="component" value="Unassembled WGS sequence"/>
</dbReference>
<dbReference type="Pfam" id="PF00583">
    <property type="entry name" value="Acetyltransf_1"/>
    <property type="match status" value="1"/>
</dbReference>